<evidence type="ECO:0000313" key="2">
    <source>
        <dbReference type="Proteomes" id="UP000253940"/>
    </source>
</evidence>
<gene>
    <name evidence="1" type="ORF">HYN46_02120</name>
</gene>
<dbReference type="KEGG" id="mbah:HYN46_02120"/>
<dbReference type="OrthoDB" id="5897114at2"/>
<dbReference type="AlphaFoldDB" id="A0A345P3C0"/>
<evidence type="ECO:0000313" key="1">
    <source>
        <dbReference type="EMBL" id="AXI01779.1"/>
    </source>
</evidence>
<dbReference type="RefSeq" id="WP_114897889.1">
    <property type="nucleotide sequence ID" value="NZ_CP031222.1"/>
</dbReference>
<keyword evidence="2" id="KW-1185">Reference proteome</keyword>
<accession>A0A345P3C0</accession>
<sequence>MSTNITFRTQLIGGVSEFCQNSKIELLADNLHLVELVVLLSRYQEEGISLCPKVYLTNNMNNIISMLPEAERIKIGSSSANISGIKQALKKCAPLATSGWLVYIQGSSNGIEYGVFRGSSHPISVLIDVVLMDKNPVFPIVKAYQIADDCVEIRCNNGGHHYIFLNHRKDNSPPPLQFLDALVGAITEKTEDIEREPTISFVSRMLFEALRQSHGCIIAVTNRTKAPAFLSNDGVILEKPISFPDLVKSLKKDQIPPSELESKGYLLNGMLNSDGIILFNDSGQLLGYNCFVKLRQEHGIVGGARRRAFEALGMKIGKGLTAVFMQSQDGWSEFKGNENV</sequence>
<reference evidence="1 2" key="1">
    <citation type="submission" date="2018-07" db="EMBL/GenBank/DDBJ databases">
        <title>Genome sequencing of Moraxellaceae gen. HYN0046.</title>
        <authorList>
            <person name="Kim M."/>
            <person name="Yi H."/>
        </authorList>
    </citation>
    <scope>NUCLEOTIDE SEQUENCE [LARGE SCALE GENOMIC DNA]</scope>
    <source>
        <strain evidence="1 2">HYN0046</strain>
    </source>
</reference>
<proteinExistence type="predicted"/>
<evidence type="ECO:0008006" key="3">
    <source>
        <dbReference type="Google" id="ProtNLM"/>
    </source>
</evidence>
<name>A0A345P3C0_9GAMM</name>
<organism evidence="1 2">
    <name type="scientific">Aquirhabdus parva</name>
    <dbReference type="NCBI Taxonomy" id="2283318"/>
    <lineage>
        <taxon>Bacteria</taxon>
        <taxon>Pseudomonadati</taxon>
        <taxon>Pseudomonadota</taxon>
        <taxon>Gammaproteobacteria</taxon>
        <taxon>Moraxellales</taxon>
        <taxon>Moraxellaceae</taxon>
        <taxon>Aquirhabdus</taxon>
    </lineage>
</organism>
<dbReference type="EMBL" id="CP031222">
    <property type="protein sequence ID" value="AXI01779.1"/>
    <property type="molecule type" value="Genomic_DNA"/>
</dbReference>
<dbReference type="Proteomes" id="UP000253940">
    <property type="component" value="Chromosome"/>
</dbReference>
<protein>
    <recommendedName>
        <fullName evidence="3">DAC domain-containing protein</fullName>
    </recommendedName>
</protein>